<gene>
    <name evidence="2" type="ORF">GCM10011506_40320</name>
</gene>
<evidence type="ECO:0008006" key="4">
    <source>
        <dbReference type="Google" id="ProtNLM"/>
    </source>
</evidence>
<comment type="caution">
    <text evidence="2">The sequence shown here is derived from an EMBL/GenBank/DDBJ whole genome shotgun (WGS) entry which is preliminary data.</text>
</comment>
<evidence type="ECO:0000313" key="3">
    <source>
        <dbReference type="Proteomes" id="UP000636010"/>
    </source>
</evidence>
<reference evidence="3" key="1">
    <citation type="journal article" date="2019" name="Int. J. Syst. Evol. Microbiol.">
        <title>The Global Catalogue of Microorganisms (GCM) 10K type strain sequencing project: providing services to taxonomists for standard genome sequencing and annotation.</title>
        <authorList>
            <consortium name="The Broad Institute Genomics Platform"/>
            <consortium name="The Broad Institute Genome Sequencing Center for Infectious Disease"/>
            <person name="Wu L."/>
            <person name="Ma J."/>
        </authorList>
    </citation>
    <scope>NUCLEOTIDE SEQUENCE [LARGE SCALE GENOMIC DNA]</scope>
    <source>
        <strain evidence="3">CGMCC 1.10832</strain>
    </source>
</reference>
<feature type="transmembrane region" description="Helical" evidence="1">
    <location>
        <begin position="52"/>
        <end position="77"/>
    </location>
</feature>
<evidence type="ECO:0000313" key="2">
    <source>
        <dbReference type="EMBL" id="GGC50578.1"/>
    </source>
</evidence>
<dbReference type="RefSeq" id="WP_188467082.1">
    <property type="nucleotide sequence ID" value="NZ_BAABHU010000015.1"/>
</dbReference>
<dbReference type="Proteomes" id="UP000636010">
    <property type="component" value="Unassembled WGS sequence"/>
</dbReference>
<dbReference type="EMBL" id="BMEC01000015">
    <property type="protein sequence ID" value="GGC50578.1"/>
    <property type="molecule type" value="Genomic_DNA"/>
</dbReference>
<protein>
    <recommendedName>
        <fullName evidence="4">DUF4282 domain-containing protein</fullName>
    </recommendedName>
</protein>
<evidence type="ECO:0000256" key="1">
    <source>
        <dbReference type="SAM" id="Phobius"/>
    </source>
</evidence>
<sequence>MKLNKYKDLPSGLFGKLFWNIFFAYLVLFLIVGLLSLFGIKSVSFNDEPTFGLMGLLSALLIAPLTALSTSFAIWLLMMIGNVVMKMFVK</sequence>
<organism evidence="2 3">
    <name type="scientific">Marivirga lumbricoides</name>
    <dbReference type="NCBI Taxonomy" id="1046115"/>
    <lineage>
        <taxon>Bacteria</taxon>
        <taxon>Pseudomonadati</taxon>
        <taxon>Bacteroidota</taxon>
        <taxon>Cytophagia</taxon>
        <taxon>Cytophagales</taxon>
        <taxon>Marivirgaceae</taxon>
        <taxon>Marivirga</taxon>
    </lineage>
</organism>
<accession>A0ABQ1N7U5</accession>
<name>A0ABQ1N7U5_9BACT</name>
<feature type="transmembrane region" description="Helical" evidence="1">
    <location>
        <begin position="21"/>
        <end position="40"/>
    </location>
</feature>
<keyword evidence="3" id="KW-1185">Reference proteome</keyword>
<proteinExistence type="predicted"/>
<keyword evidence="1" id="KW-1133">Transmembrane helix</keyword>
<keyword evidence="1" id="KW-0472">Membrane</keyword>
<keyword evidence="1" id="KW-0812">Transmembrane</keyword>